<name>A0A091A154_PAEMA</name>
<keyword evidence="1" id="KW-1133">Transmembrane helix</keyword>
<sequence>MAYFPLLFLAALLKEGGFLAFILANHQKRRLAKQSNSQKPGLPKKLELLKK</sequence>
<reference evidence="2 3" key="1">
    <citation type="submission" date="2014-04" db="EMBL/GenBank/DDBJ databases">
        <authorList>
            <person name="Bishop-Lilly K.A."/>
            <person name="Broomall S.M."/>
            <person name="Chain P.S."/>
            <person name="Chertkov O."/>
            <person name="Coyne S.R."/>
            <person name="Daligault H.E."/>
            <person name="Davenport K.W."/>
            <person name="Erkkila T."/>
            <person name="Frey K.G."/>
            <person name="Gibbons H.S."/>
            <person name="Gu W."/>
            <person name="Jaissle J."/>
            <person name="Johnson S.L."/>
            <person name="Koroleva G.I."/>
            <person name="Ladner J.T."/>
            <person name="Lo C.-C."/>
            <person name="Minogue T.D."/>
            <person name="Munk C."/>
            <person name="Palacios G.F."/>
            <person name="Redden C.L."/>
            <person name="Rosenzweig C.N."/>
            <person name="Scholz M.B."/>
            <person name="Teshima H."/>
            <person name="Xu Y."/>
        </authorList>
    </citation>
    <scope>NUCLEOTIDE SEQUENCE [LARGE SCALE GENOMIC DNA]</scope>
    <source>
        <strain evidence="2 3">8244</strain>
    </source>
</reference>
<dbReference type="EMBL" id="JMQA01000020">
    <property type="protein sequence ID" value="KFN10026.1"/>
    <property type="molecule type" value="Genomic_DNA"/>
</dbReference>
<feature type="transmembrane region" description="Helical" evidence="1">
    <location>
        <begin position="6"/>
        <end position="24"/>
    </location>
</feature>
<proteinExistence type="predicted"/>
<evidence type="ECO:0000313" key="2">
    <source>
        <dbReference type="EMBL" id="KFN10026.1"/>
    </source>
</evidence>
<evidence type="ECO:0000256" key="1">
    <source>
        <dbReference type="SAM" id="Phobius"/>
    </source>
</evidence>
<dbReference type="HOGENOM" id="CLU_3101684_0_0_9"/>
<dbReference type="AlphaFoldDB" id="A0A091A154"/>
<accession>A0A091A154</accession>
<protein>
    <submittedName>
        <fullName evidence="2">Uncharacterized protein</fullName>
    </submittedName>
</protein>
<organism evidence="2 3">
    <name type="scientific">Paenibacillus macerans</name>
    <name type="common">Bacillus macerans</name>
    <dbReference type="NCBI Taxonomy" id="44252"/>
    <lineage>
        <taxon>Bacteria</taxon>
        <taxon>Bacillati</taxon>
        <taxon>Bacillota</taxon>
        <taxon>Bacilli</taxon>
        <taxon>Bacillales</taxon>
        <taxon>Paenibacillaceae</taxon>
        <taxon>Paenibacillus</taxon>
    </lineage>
</organism>
<dbReference type="RefSeq" id="WP_155619936.1">
    <property type="nucleotide sequence ID" value="NZ_CP086393.1"/>
</dbReference>
<gene>
    <name evidence="2" type="ORF">DJ90_565</name>
</gene>
<keyword evidence="3" id="KW-1185">Reference proteome</keyword>
<dbReference type="Proteomes" id="UP000029278">
    <property type="component" value="Unassembled WGS sequence"/>
</dbReference>
<comment type="caution">
    <text evidence="2">The sequence shown here is derived from an EMBL/GenBank/DDBJ whole genome shotgun (WGS) entry which is preliminary data.</text>
</comment>
<keyword evidence="1" id="KW-0812">Transmembrane</keyword>
<dbReference type="STRING" id="44252.DJ90_565"/>
<keyword evidence="1" id="KW-0472">Membrane</keyword>
<dbReference type="PATRIC" id="fig|44252.3.peg.1808"/>
<evidence type="ECO:0000313" key="3">
    <source>
        <dbReference type="Proteomes" id="UP000029278"/>
    </source>
</evidence>